<name>A0ABS5R1C1_9LACO</name>
<dbReference type="SUPFAM" id="SSF53474">
    <property type="entry name" value="alpha/beta-Hydrolases"/>
    <property type="match status" value="1"/>
</dbReference>
<dbReference type="RefSeq" id="WP_213809519.1">
    <property type="nucleotide sequence ID" value="NZ_JAAMFK010000013.1"/>
</dbReference>
<evidence type="ECO:0000313" key="2">
    <source>
        <dbReference type="EMBL" id="MBS9339238.1"/>
    </source>
</evidence>
<keyword evidence="3" id="KW-1185">Reference proteome</keyword>
<evidence type="ECO:0000259" key="1">
    <source>
        <dbReference type="Pfam" id="PF00561"/>
    </source>
</evidence>
<dbReference type="InterPro" id="IPR029058">
    <property type="entry name" value="AB_hydrolase_fold"/>
</dbReference>
<protein>
    <submittedName>
        <fullName evidence="2">Alpha/beta hydrolase</fullName>
    </submittedName>
</protein>
<dbReference type="Gene3D" id="3.40.50.1820">
    <property type="entry name" value="alpha/beta hydrolase"/>
    <property type="match status" value="1"/>
</dbReference>
<dbReference type="InterPro" id="IPR000073">
    <property type="entry name" value="AB_hydrolase_1"/>
</dbReference>
<comment type="caution">
    <text evidence="2">The sequence shown here is derived from an EMBL/GenBank/DDBJ whole genome shotgun (WGS) entry which is preliminary data.</text>
</comment>
<organism evidence="2 3">
    <name type="scientific">Fructobacillus broussonetiae</name>
    <dbReference type="NCBI Taxonomy" id="2713173"/>
    <lineage>
        <taxon>Bacteria</taxon>
        <taxon>Bacillati</taxon>
        <taxon>Bacillota</taxon>
        <taxon>Bacilli</taxon>
        <taxon>Lactobacillales</taxon>
        <taxon>Lactobacillaceae</taxon>
        <taxon>Fructobacillus</taxon>
    </lineage>
</organism>
<dbReference type="EMBL" id="JAAMFK010000013">
    <property type="protein sequence ID" value="MBS9339238.1"/>
    <property type="molecule type" value="Genomic_DNA"/>
</dbReference>
<dbReference type="Proteomes" id="UP001519504">
    <property type="component" value="Unassembled WGS sequence"/>
</dbReference>
<reference evidence="2 3" key="1">
    <citation type="submission" date="2020-02" db="EMBL/GenBank/DDBJ databases">
        <title>Fructobacillus sp. isolated from paper mulberry of Taiwan.</title>
        <authorList>
            <person name="Lin S.-T."/>
        </authorList>
    </citation>
    <scope>NUCLEOTIDE SEQUENCE [LARGE SCALE GENOMIC DNA]</scope>
    <source>
        <strain evidence="2 3">M2-14</strain>
    </source>
</reference>
<gene>
    <name evidence="2" type="ORF">G6R29_06435</name>
</gene>
<evidence type="ECO:0000313" key="3">
    <source>
        <dbReference type="Proteomes" id="UP001519504"/>
    </source>
</evidence>
<proteinExistence type="predicted"/>
<accession>A0ABS5R1C1</accession>
<feature type="domain" description="AB hydrolase-1" evidence="1">
    <location>
        <begin position="129"/>
        <end position="329"/>
    </location>
</feature>
<dbReference type="GO" id="GO:0016787">
    <property type="term" value="F:hydrolase activity"/>
    <property type="evidence" value="ECO:0007669"/>
    <property type="project" value="UniProtKB-KW"/>
</dbReference>
<keyword evidence="2" id="KW-0378">Hydrolase</keyword>
<sequence length="374" mass="43539">MYTIYTKNEQFNFQINRFMEPYKNNQAIQTKIIESVKPIQDLESWYKVWNGLAIHELNNKNYGLASAYYQLADFYLLESDSRKKNTYNNFKNSFYQSIDTKNINFDHIPYKQGYLPVAFFKNENATKTLIIHGGFDSYLEELIRLVISYNFLTELQNYQIILFEGPGQGEALRSGLSLELEWEEPVSAILEYFQINEADLMGMSLGGFLAARASAFQKKIKRVVLFDIMYDMSRSLTMKLPKMSQFLKENLSPEESSKLNVIVSQLQKSDSSINFMVHKAKDIFQVDNNNELFTRLSKFNMNNDWDKISQDVLLLVGTKDMYVPYTDLYKEMSSMNNARSLTAKLFTEKSGGERHCQVGNKELAMSKIIEYLRE</sequence>
<dbReference type="Pfam" id="PF00561">
    <property type="entry name" value="Abhydrolase_1"/>
    <property type="match status" value="1"/>
</dbReference>